<comment type="similarity">
    <text evidence="1">Belongs to the LDH2/MDH2 oxidoreductase family.</text>
</comment>
<dbReference type="Gene3D" id="3.30.1370.60">
    <property type="entry name" value="Hypothetical oxidoreductase yiak, domain 2"/>
    <property type="match status" value="1"/>
</dbReference>
<dbReference type="PANTHER" id="PTHR11091:SF0">
    <property type="entry name" value="MALATE DEHYDROGENASE"/>
    <property type="match status" value="1"/>
</dbReference>
<dbReference type="InterPro" id="IPR036111">
    <property type="entry name" value="Mal/L-sulfo/L-lacto_DH-like_sf"/>
</dbReference>
<dbReference type="InterPro" id="IPR003767">
    <property type="entry name" value="Malate/L-lactate_DH-like"/>
</dbReference>
<protein>
    <submittedName>
        <fullName evidence="3">Malate/lactate/ureidoglycolate dehydrogenase, LDH2 family</fullName>
    </submittedName>
</protein>
<evidence type="ECO:0000256" key="2">
    <source>
        <dbReference type="ARBA" id="ARBA00023002"/>
    </source>
</evidence>
<dbReference type="AlphaFoldDB" id="A0A1M6G3S2"/>
<dbReference type="GO" id="GO:0016491">
    <property type="term" value="F:oxidoreductase activity"/>
    <property type="evidence" value="ECO:0007669"/>
    <property type="project" value="UniProtKB-KW"/>
</dbReference>
<evidence type="ECO:0000256" key="1">
    <source>
        <dbReference type="ARBA" id="ARBA00006056"/>
    </source>
</evidence>
<dbReference type="InterPro" id="IPR043143">
    <property type="entry name" value="Mal/L-sulf/L-lact_DH-like_NADP"/>
</dbReference>
<accession>A0A1M6G3S2</accession>
<dbReference type="Gene3D" id="1.10.1530.10">
    <property type="match status" value="1"/>
</dbReference>
<organism evidence="3 4">
    <name type="scientific">Thermoclostridium caenicola</name>
    <dbReference type="NCBI Taxonomy" id="659425"/>
    <lineage>
        <taxon>Bacteria</taxon>
        <taxon>Bacillati</taxon>
        <taxon>Bacillota</taxon>
        <taxon>Clostridia</taxon>
        <taxon>Eubacteriales</taxon>
        <taxon>Oscillospiraceae</taxon>
        <taxon>Thermoclostridium</taxon>
    </lineage>
</organism>
<dbReference type="EMBL" id="FQZP01000021">
    <property type="protein sequence ID" value="SHJ04482.1"/>
    <property type="molecule type" value="Genomic_DNA"/>
</dbReference>
<keyword evidence="2" id="KW-0560">Oxidoreductase</keyword>
<evidence type="ECO:0000313" key="4">
    <source>
        <dbReference type="Proteomes" id="UP000324781"/>
    </source>
</evidence>
<proteinExistence type="inferred from homology"/>
<dbReference type="InterPro" id="IPR043144">
    <property type="entry name" value="Mal/L-sulf/L-lact_DH-like_ah"/>
</dbReference>
<dbReference type="Proteomes" id="UP000324781">
    <property type="component" value="Unassembled WGS sequence"/>
</dbReference>
<dbReference type="RefSeq" id="WP_149678646.1">
    <property type="nucleotide sequence ID" value="NZ_DAONMB010000007.1"/>
</dbReference>
<dbReference type="Pfam" id="PF02615">
    <property type="entry name" value="Ldh_2"/>
    <property type="match status" value="1"/>
</dbReference>
<evidence type="ECO:0000313" key="3">
    <source>
        <dbReference type="EMBL" id="SHJ04482.1"/>
    </source>
</evidence>
<dbReference type="SUPFAM" id="SSF89733">
    <property type="entry name" value="L-sulfolactate dehydrogenase-like"/>
    <property type="match status" value="1"/>
</dbReference>
<keyword evidence="4" id="KW-1185">Reference proteome</keyword>
<dbReference type="OrthoDB" id="9769447at2"/>
<sequence>MARIKIQDLKNFCINALEKEGMKPELAVITATVLTKTDAYGTHSHGTKNLHNYIKKARAGGLTLNAEPEIIKEGPSYALMDGNNAMGMVCGVMGMELACKKASETGVGLVTIRNSNHFGAAGYYANIASEKGMIGFVVSNVDPNMNAPGARSKALGNNPIAYAAPAISVPSVFLDIALSNVASLKVFKARAEGKSIPDTWIVDKDGLPTTDPSRYPEEGAMQPMAGHKGYGLAVFVDLITGVMNGGATSMSGEIDSWVLSLDKPNNVCHTFIAIDASKFIGEGVLAQRTEDMAQTLRSLPKAKGSQRIYTPGEIEWENYRKSEREGISIPDDVLESLKGLAEDMQIELPVFD</sequence>
<gene>
    <name evidence="3" type="ORF">SAMN05444373_10216</name>
</gene>
<name>A0A1M6G3S2_9FIRM</name>
<dbReference type="PANTHER" id="PTHR11091">
    <property type="entry name" value="OXIDOREDUCTASE-RELATED"/>
    <property type="match status" value="1"/>
</dbReference>
<reference evidence="3 4" key="1">
    <citation type="submission" date="2016-11" db="EMBL/GenBank/DDBJ databases">
        <authorList>
            <person name="Varghese N."/>
            <person name="Submissions S."/>
        </authorList>
    </citation>
    <scope>NUCLEOTIDE SEQUENCE [LARGE SCALE GENOMIC DNA]</scope>
    <source>
        <strain evidence="3 4">DSM 19027</strain>
    </source>
</reference>